<gene>
    <name evidence="1" type="ORF">L195_g017962</name>
</gene>
<reference evidence="1 2" key="1">
    <citation type="journal article" date="2014" name="Am. J. Bot.">
        <title>Genome assembly and annotation for red clover (Trifolium pratense; Fabaceae).</title>
        <authorList>
            <person name="Istvanek J."/>
            <person name="Jaros M."/>
            <person name="Krenek A."/>
            <person name="Repkova J."/>
        </authorList>
    </citation>
    <scope>NUCLEOTIDE SEQUENCE [LARGE SCALE GENOMIC DNA]</scope>
    <source>
        <strain evidence="2">cv. Tatra</strain>
        <tissue evidence="1">Young leaves</tissue>
    </source>
</reference>
<evidence type="ECO:0000313" key="2">
    <source>
        <dbReference type="Proteomes" id="UP000236291"/>
    </source>
</evidence>
<protein>
    <submittedName>
        <fullName evidence="1">Uncharacterized protein</fullName>
    </submittedName>
</protein>
<dbReference type="EMBL" id="ASHM01012821">
    <property type="protein sequence ID" value="PNX94782.1"/>
    <property type="molecule type" value="Genomic_DNA"/>
</dbReference>
<evidence type="ECO:0000313" key="1">
    <source>
        <dbReference type="EMBL" id="PNX94782.1"/>
    </source>
</evidence>
<organism evidence="1 2">
    <name type="scientific">Trifolium pratense</name>
    <name type="common">Red clover</name>
    <dbReference type="NCBI Taxonomy" id="57577"/>
    <lineage>
        <taxon>Eukaryota</taxon>
        <taxon>Viridiplantae</taxon>
        <taxon>Streptophyta</taxon>
        <taxon>Embryophyta</taxon>
        <taxon>Tracheophyta</taxon>
        <taxon>Spermatophyta</taxon>
        <taxon>Magnoliopsida</taxon>
        <taxon>eudicotyledons</taxon>
        <taxon>Gunneridae</taxon>
        <taxon>Pentapetalae</taxon>
        <taxon>rosids</taxon>
        <taxon>fabids</taxon>
        <taxon>Fabales</taxon>
        <taxon>Fabaceae</taxon>
        <taxon>Papilionoideae</taxon>
        <taxon>50 kb inversion clade</taxon>
        <taxon>NPAAA clade</taxon>
        <taxon>Hologalegina</taxon>
        <taxon>IRL clade</taxon>
        <taxon>Trifolieae</taxon>
        <taxon>Trifolium</taxon>
    </lineage>
</organism>
<accession>A0A2K3MVJ6</accession>
<dbReference type="Proteomes" id="UP000236291">
    <property type="component" value="Unassembled WGS sequence"/>
</dbReference>
<dbReference type="AlphaFoldDB" id="A0A2K3MVJ6"/>
<sequence>MVMKVVQGESSLLGVYRSDGIRYPWLVGEATGIEWIWTGLWSIWATGIGPWPSPEQLLPSPCYTSVTRSCDSSRCWWAKDPSRTFMLPCLCYSGVQSLHIFSESSAFNALQNGGDGVQY</sequence>
<reference evidence="1 2" key="2">
    <citation type="journal article" date="2017" name="Front. Plant Sci.">
        <title>Gene Classification and Mining of Molecular Markers Useful in Red Clover (Trifolium pratense) Breeding.</title>
        <authorList>
            <person name="Istvanek J."/>
            <person name="Dluhosova J."/>
            <person name="Dluhos P."/>
            <person name="Patkova L."/>
            <person name="Nedelnik J."/>
            <person name="Repkova J."/>
        </authorList>
    </citation>
    <scope>NUCLEOTIDE SEQUENCE [LARGE SCALE GENOMIC DNA]</scope>
    <source>
        <strain evidence="2">cv. Tatra</strain>
        <tissue evidence="1">Young leaves</tissue>
    </source>
</reference>
<name>A0A2K3MVJ6_TRIPR</name>
<comment type="caution">
    <text evidence="1">The sequence shown here is derived from an EMBL/GenBank/DDBJ whole genome shotgun (WGS) entry which is preliminary data.</text>
</comment>
<proteinExistence type="predicted"/>